<protein>
    <submittedName>
        <fullName evidence="1">Uncharacterized protein</fullName>
    </submittedName>
</protein>
<dbReference type="Proteomes" id="UP000305401">
    <property type="component" value="Unassembled WGS sequence"/>
</dbReference>
<sequence>MKEEIKQNGRTVLSGTDGFSIPMFFNNLCGKNFSGTEYQEYIRNIALGEMGFKLGEIALYRDGKQVGIGTIPEL</sequence>
<reference evidence="1" key="1">
    <citation type="submission" date="2019-04" db="EMBL/GenBank/DDBJ databases">
        <title>Microbes associate with the intestines of laboratory mice.</title>
        <authorList>
            <person name="Navarre W."/>
            <person name="Wong E."/>
            <person name="Huang K.C."/>
            <person name="Tropini C."/>
            <person name="Ng K."/>
            <person name="Yu B."/>
        </authorList>
    </citation>
    <scope>NUCLEOTIDE SEQUENCE</scope>
    <source>
        <strain evidence="1">NM86_A22</strain>
    </source>
</reference>
<organism evidence="1 2">
    <name type="scientific">Muribaculum caecicola</name>
    <dbReference type="NCBI Taxonomy" id="3038144"/>
    <lineage>
        <taxon>Bacteria</taxon>
        <taxon>Pseudomonadati</taxon>
        <taxon>Bacteroidota</taxon>
        <taxon>Bacteroidia</taxon>
        <taxon>Bacteroidales</taxon>
        <taxon>Muribaculaceae</taxon>
        <taxon>Muribaculum</taxon>
    </lineage>
</organism>
<comment type="caution">
    <text evidence="1">The sequence shown here is derived from an EMBL/GenBank/DDBJ whole genome shotgun (WGS) entry which is preliminary data.</text>
</comment>
<evidence type="ECO:0000313" key="1">
    <source>
        <dbReference type="EMBL" id="THG42669.1"/>
    </source>
</evidence>
<evidence type="ECO:0000313" key="2">
    <source>
        <dbReference type="Proteomes" id="UP000305401"/>
    </source>
</evidence>
<name>A0AC61S2N1_9BACT</name>
<keyword evidence="2" id="KW-1185">Reference proteome</keyword>
<gene>
    <name evidence="1" type="ORF">E5990_10645</name>
</gene>
<proteinExistence type="predicted"/>
<dbReference type="EMBL" id="SSTG01000207">
    <property type="protein sequence ID" value="THG42669.1"/>
    <property type="molecule type" value="Genomic_DNA"/>
</dbReference>
<accession>A0AC61S2N1</accession>